<evidence type="ECO:0000259" key="7">
    <source>
        <dbReference type="Pfam" id="PF00460"/>
    </source>
</evidence>
<name>A0A935W2A3_9PROT</name>
<reference evidence="11 12" key="1">
    <citation type="submission" date="2020-10" db="EMBL/GenBank/DDBJ databases">
        <title>Connecting structure to function with the recovery of over 1000 high-quality activated sludge metagenome-assembled genomes encoding full-length rRNA genes using long-read sequencing.</title>
        <authorList>
            <person name="Singleton C.M."/>
            <person name="Petriglieri F."/>
            <person name="Kristensen J.M."/>
            <person name="Kirkegaard R.H."/>
            <person name="Michaelsen T.Y."/>
            <person name="Andersen M.H."/>
            <person name="Karst S.M."/>
            <person name="Dueholm M.S."/>
            <person name="Nielsen P.H."/>
            <person name="Albertsen M."/>
        </authorList>
    </citation>
    <scope>NUCLEOTIDE SEQUENCE [LARGE SCALE GENOMIC DNA]</scope>
    <source>
        <strain evidence="11">Fred_18-Q3-R57-64_BAT3C.720</strain>
    </source>
</reference>
<dbReference type="Pfam" id="PF00460">
    <property type="entry name" value="Flg_bb_rod"/>
    <property type="match status" value="1"/>
</dbReference>
<dbReference type="InterPro" id="IPR010930">
    <property type="entry name" value="Flg_bb/hook_C_dom"/>
</dbReference>
<gene>
    <name evidence="11" type="primary">flgK</name>
    <name evidence="11" type="ORF">IPK02_02190</name>
</gene>
<dbReference type="Pfam" id="PF06429">
    <property type="entry name" value="Flg_bbr_C"/>
    <property type="match status" value="1"/>
</dbReference>
<dbReference type="GO" id="GO:0009424">
    <property type="term" value="C:bacterial-type flagellum hook"/>
    <property type="evidence" value="ECO:0007669"/>
    <property type="project" value="InterPro"/>
</dbReference>
<dbReference type="Pfam" id="PF22638">
    <property type="entry name" value="FlgK_D1"/>
    <property type="match status" value="1"/>
</dbReference>
<proteinExistence type="inferred from homology"/>
<evidence type="ECO:0000259" key="8">
    <source>
        <dbReference type="Pfam" id="PF06429"/>
    </source>
</evidence>
<feature type="domain" description="Flagellar basal body rod protein N-terminal" evidence="7">
    <location>
        <begin position="8"/>
        <end position="36"/>
    </location>
</feature>
<keyword evidence="5" id="KW-0964">Secreted</keyword>
<dbReference type="InterPro" id="IPR053927">
    <property type="entry name" value="FlgK_helical"/>
</dbReference>
<comment type="subcellular location">
    <subcellularLocation>
        <location evidence="1">Bacterial flagellum</location>
    </subcellularLocation>
    <subcellularLocation>
        <location evidence="2">Secreted</location>
    </subcellularLocation>
</comment>
<keyword evidence="11" id="KW-0282">Flagellum</keyword>
<comment type="caution">
    <text evidence="11">The sequence shown here is derived from an EMBL/GenBank/DDBJ whole genome shotgun (WGS) entry which is preliminary data.</text>
</comment>
<dbReference type="InterPro" id="IPR049474">
    <property type="entry name" value="FlgK_D3"/>
</dbReference>
<evidence type="ECO:0000256" key="6">
    <source>
        <dbReference type="ARBA" id="ARBA00023143"/>
    </source>
</evidence>
<dbReference type="GO" id="GO:0044780">
    <property type="term" value="P:bacterial-type flagellum assembly"/>
    <property type="evidence" value="ECO:0007669"/>
    <property type="project" value="InterPro"/>
</dbReference>
<dbReference type="NCBIfam" id="TIGR02492">
    <property type="entry name" value="flgK_ends"/>
    <property type="match status" value="1"/>
</dbReference>
<dbReference type="InterPro" id="IPR001444">
    <property type="entry name" value="Flag_bb_rod_N"/>
</dbReference>
<sequence length="683" mass="69905">MGSGIIATSLSGLQAAQLALSTTDHNIANANTAGFTRQRTVQASNPGQQTGAGFVGRGTHVATIERVYSRFLTEQVNRSQSKASDLDTYYAQIKQIDNMLADPTTGLSPALQDFFASVQQLAANPAQLSSRQALLSTAQSLSARYQSLGKQLAEIGDSINGEIKAAVSGINSYADQIGILNQQIGFAEAASGQPANDLLDSRDQLVAELNKLIKAKTTSNSDGSVNVFIGSGQQLVVGTQVSHLATLPSASDPAHLTVGLKTASGTQEIPESLLGGGNLGGLLAFRAQSLDPASNDLGRNAASLALTFNAQSELGQDLYGHSQIAAGSPGFTPKLFAVAAPAVIANTGNPTGSPALTAAFVSPPPFNGNFYTNLGSSDYQLAADAGNGTLTLTRLADHKQWQGADLAAINAQLTTDPQGFVLASDTPLSAGSSYLIQPTRDAARQLAINPLLASDAGLITAAGPIRSSLGAANSGSARISAGQVGPGYAAAVQGTLPITLEYRGGSLRNFPVGAQVSIDGAVPVAISTPTDAIPYTSGASITLVGSVDSKPPVGVSFSITGLPNDGDLFSIGSNPGAIADGRNALSLGQLQTQNTMTGQTASFQAAYAQLVSEVGSRTRQAQVSGDAQQTLLEQAQSSRDAVSAVNLDEEAANLIRYQQAYQASAKAMQISASLFDTILQIAG</sequence>
<dbReference type="Proteomes" id="UP000706151">
    <property type="component" value="Unassembled WGS sequence"/>
</dbReference>
<dbReference type="GO" id="GO:0005576">
    <property type="term" value="C:extracellular region"/>
    <property type="evidence" value="ECO:0007669"/>
    <property type="project" value="UniProtKB-SubCell"/>
</dbReference>
<dbReference type="SUPFAM" id="SSF64518">
    <property type="entry name" value="Phase 1 flagellin"/>
    <property type="match status" value="2"/>
</dbReference>
<evidence type="ECO:0000259" key="10">
    <source>
        <dbReference type="Pfam" id="PF22638"/>
    </source>
</evidence>
<keyword evidence="6" id="KW-0975">Bacterial flagellum</keyword>
<dbReference type="InterPro" id="IPR002371">
    <property type="entry name" value="FlgK"/>
</dbReference>
<feature type="domain" description="Flagellar hook-associated protein FlgK helical" evidence="10">
    <location>
        <begin position="94"/>
        <end position="321"/>
    </location>
</feature>
<evidence type="ECO:0000313" key="11">
    <source>
        <dbReference type="EMBL" id="MBK7952857.1"/>
    </source>
</evidence>
<feature type="domain" description="Flagellar basal-body/hook protein C-terminal" evidence="8">
    <location>
        <begin position="642"/>
        <end position="681"/>
    </location>
</feature>
<dbReference type="PANTHER" id="PTHR30033">
    <property type="entry name" value="FLAGELLAR HOOK-ASSOCIATED PROTEIN 1"/>
    <property type="match status" value="1"/>
</dbReference>
<evidence type="ECO:0000256" key="4">
    <source>
        <dbReference type="ARBA" id="ARBA00016244"/>
    </source>
</evidence>
<evidence type="ECO:0000256" key="1">
    <source>
        <dbReference type="ARBA" id="ARBA00004365"/>
    </source>
</evidence>
<evidence type="ECO:0000256" key="2">
    <source>
        <dbReference type="ARBA" id="ARBA00004613"/>
    </source>
</evidence>
<accession>A0A935W2A3</accession>
<dbReference type="PRINTS" id="PR01005">
    <property type="entry name" value="FLGHOOKAP1"/>
</dbReference>
<comment type="similarity">
    <text evidence="3">Belongs to the flagella basal body rod proteins family.</text>
</comment>
<dbReference type="Pfam" id="PF21159">
    <property type="entry name" value="FlgK_2nd"/>
    <property type="match status" value="1"/>
</dbReference>
<dbReference type="PANTHER" id="PTHR30033:SF1">
    <property type="entry name" value="FLAGELLAR HOOK-ASSOCIATED PROTEIN 1"/>
    <property type="match status" value="1"/>
</dbReference>
<protein>
    <recommendedName>
        <fullName evidence="4">Flagellar hook-associated protein 1</fullName>
    </recommendedName>
</protein>
<evidence type="ECO:0000259" key="9">
    <source>
        <dbReference type="Pfam" id="PF21159"/>
    </source>
</evidence>
<keyword evidence="11" id="KW-0966">Cell projection</keyword>
<keyword evidence="11" id="KW-0969">Cilium</keyword>
<organism evidence="11 12">
    <name type="scientific">Candidatus Accumulibacter affinis</name>
    <dbReference type="NCBI Taxonomy" id="2954384"/>
    <lineage>
        <taxon>Bacteria</taxon>
        <taxon>Pseudomonadati</taxon>
        <taxon>Pseudomonadota</taxon>
        <taxon>Betaproteobacteria</taxon>
        <taxon>Candidatus Accumulibacter</taxon>
    </lineage>
</organism>
<feature type="domain" description="Flagellar hook-associated protein 1 D3" evidence="9">
    <location>
        <begin position="464"/>
        <end position="572"/>
    </location>
</feature>
<evidence type="ECO:0000256" key="3">
    <source>
        <dbReference type="ARBA" id="ARBA00009677"/>
    </source>
</evidence>
<dbReference type="EMBL" id="JADJOT010000002">
    <property type="protein sequence ID" value="MBK7952857.1"/>
    <property type="molecule type" value="Genomic_DNA"/>
</dbReference>
<evidence type="ECO:0000313" key="12">
    <source>
        <dbReference type="Proteomes" id="UP000706151"/>
    </source>
</evidence>
<dbReference type="GO" id="GO:0005198">
    <property type="term" value="F:structural molecule activity"/>
    <property type="evidence" value="ECO:0007669"/>
    <property type="project" value="InterPro"/>
</dbReference>
<dbReference type="AlphaFoldDB" id="A0A935W2A3"/>
<evidence type="ECO:0000256" key="5">
    <source>
        <dbReference type="ARBA" id="ARBA00022525"/>
    </source>
</evidence>